<name>A0A126QNC2_9BACT</name>
<dbReference type="SMART" id="SM00283">
    <property type="entry name" value="MA"/>
    <property type="match status" value="1"/>
</dbReference>
<dbReference type="Proteomes" id="UP000295506">
    <property type="component" value="Unassembled WGS sequence"/>
</dbReference>
<dbReference type="SMART" id="SM00304">
    <property type="entry name" value="HAMP"/>
    <property type="match status" value="1"/>
</dbReference>
<dbReference type="PRINTS" id="PR00260">
    <property type="entry name" value="CHEMTRNSDUCR"/>
</dbReference>
<dbReference type="Pfam" id="PF00015">
    <property type="entry name" value="MCPsignal"/>
    <property type="match status" value="1"/>
</dbReference>
<dbReference type="InterPro" id="IPR051310">
    <property type="entry name" value="MCP_chemotaxis"/>
</dbReference>
<evidence type="ECO:0000259" key="6">
    <source>
        <dbReference type="PROSITE" id="PS50111"/>
    </source>
</evidence>
<dbReference type="PANTHER" id="PTHR43531:SF11">
    <property type="entry name" value="METHYL-ACCEPTING CHEMOTAXIS PROTEIN 3"/>
    <property type="match status" value="1"/>
</dbReference>
<reference evidence="8 10" key="1">
    <citation type="journal article" date="2016" name="Front. Microbiol.">
        <title>Genome Sequence of the Piezophilic, Mesophilic Sulfate-Reducing Bacterium Desulfovibrio indicus J2T.</title>
        <authorList>
            <person name="Cao J."/>
            <person name="Maignien L."/>
            <person name="Shao Z."/>
            <person name="Alain K."/>
            <person name="Jebbar M."/>
        </authorList>
    </citation>
    <scope>NUCLEOTIDE SEQUENCE [LARGE SCALE GENOMIC DNA]</scope>
    <source>
        <strain evidence="8 10">J2</strain>
    </source>
</reference>
<dbReference type="InterPro" id="IPR004090">
    <property type="entry name" value="Chemotax_Me-accpt_rcpt"/>
</dbReference>
<dbReference type="SUPFAM" id="SSF58104">
    <property type="entry name" value="Methyl-accepting chemotaxis protein (MCP) signaling domain"/>
    <property type="match status" value="1"/>
</dbReference>
<dbReference type="CDD" id="cd06225">
    <property type="entry name" value="HAMP"/>
    <property type="match status" value="1"/>
</dbReference>
<sequence length="538" mass="56871">MLNDIRIRTKLYLAMGLLTGLVIVLGAACTYTMIQVVGCVDHTQTANRMTKLMLESRRQEKNFILRGEDLYVKRVDDAVAEIARLSDGVRADFSDAATLTLLDDFKRSVLSYGTSFTNMVGLIRRAKVLESGEGNGAESAAALERATLDVNAKDEALVASARDAIALCDEFAASQRSAMDAALHRGYWSVGVAICLATLFGLLVACTLPGAISRAMCAGVNFAEGMADGDFSREMSIRGRDEIGLLGAALNQMVFRLRDIVQGVKQASQSVASGSGELSSTADALAQGATEQAAGVEEVAASVGQMSSSIDSNSVNAQETERIAHEAADNARRGGEAVRQTVSAMRGIADKTGVIEEIARQTNLLALNAAIEAARAGEHGKGFAVVAAEVRKLAEHSRMAAGEISGLSARSVEIADEAGILLERIVPDIERTARHVKEIAAACKEQSCGAEQIGTALRQLDQVVQRNTAASEEMASTSEELAAQAGLLQSAMAFFRMDGADAVSVGRTVAHGAASIGRRPVRSLSLAVQGQSDEYERW</sequence>
<protein>
    <submittedName>
        <fullName evidence="9">Methyl-accepting chemotaxis protein</fullName>
    </submittedName>
</protein>
<feature type="domain" description="HAMP" evidence="7">
    <location>
        <begin position="223"/>
        <end position="262"/>
    </location>
</feature>
<evidence type="ECO:0000313" key="9">
    <source>
        <dbReference type="EMBL" id="TDT85533.1"/>
    </source>
</evidence>
<dbReference type="Proteomes" id="UP000055611">
    <property type="component" value="Chromosome"/>
</dbReference>
<dbReference type="GO" id="GO:0006935">
    <property type="term" value="P:chemotaxis"/>
    <property type="evidence" value="ECO:0007669"/>
    <property type="project" value="UniProtKB-KW"/>
</dbReference>
<gene>
    <name evidence="8" type="ORF">AWY79_09415</name>
    <name evidence="9" type="ORF">EDC59_1158</name>
</gene>
<evidence type="ECO:0000256" key="5">
    <source>
        <dbReference type="SAM" id="Phobius"/>
    </source>
</evidence>
<dbReference type="GO" id="GO:0005886">
    <property type="term" value="C:plasma membrane"/>
    <property type="evidence" value="ECO:0007669"/>
    <property type="project" value="TreeGrafter"/>
</dbReference>
<dbReference type="PROSITE" id="PS50111">
    <property type="entry name" value="CHEMOTAXIS_TRANSDUC_2"/>
    <property type="match status" value="1"/>
</dbReference>
<evidence type="ECO:0000256" key="2">
    <source>
        <dbReference type="ARBA" id="ARBA00022500"/>
    </source>
</evidence>
<dbReference type="GO" id="GO:0004888">
    <property type="term" value="F:transmembrane signaling receptor activity"/>
    <property type="evidence" value="ECO:0007669"/>
    <property type="project" value="InterPro"/>
</dbReference>
<comment type="similarity">
    <text evidence="3">Belongs to the methyl-accepting chemotaxis (MCP) protein family.</text>
</comment>
<evidence type="ECO:0000259" key="7">
    <source>
        <dbReference type="PROSITE" id="PS50885"/>
    </source>
</evidence>
<accession>A0A126QNC2</accession>
<feature type="transmembrane region" description="Helical" evidence="5">
    <location>
        <begin position="186"/>
        <end position="206"/>
    </location>
</feature>
<dbReference type="RefSeq" id="WP_066802828.1">
    <property type="nucleotide sequence ID" value="NZ_CP014206.1"/>
</dbReference>
<comment type="subcellular location">
    <subcellularLocation>
        <location evidence="1">Membrane</location>
    </subcellularLocation>
</comment>
<evidence type="ECO:0000313" key="11">
    <source>
        <dbReference type="Proteomes" id="UP000295506"/>
    </source>
</evidence>
<evidence type="ECO:0000313" key="8">
    <source>
        <dbReference type="EMBL" id="AMK11317.1"/>
    </source>
</evidence>
<keyword evidence="5" id="KW-1133">Transmembrane helix</keyword>
<proteinExistence type="inferred from homology"/>
<keyword evidence="5" id="KW-0472">Membrane</keyword>
<dbReference type="Pfam" id="PF00672">
    <property type="entry name" value="HAMP"/>
    <property type="match status" value="1"/>
</dbReference>
<dbReference type="EMBL" id="CP014206">
    <property type="protein sequence ID" value="AMK11317.1"/>
    <property type="molecule type" value="Genomic_DNA"/>
</dbReference>
<dbReference type="PROSITE" id="PS50885">
    <property type="entry name" value="HAMP"/>
    <property type="match status" value="1"/>
</dbReference>
<dbReference type="KEGG" id="dej:AWY79_09415"/>
<evidence type="ECO:0000256" key="3">
    <source>
        <dbReference type="ARBA" id="ARBA00029447"/>
    </source>
</evidence>
<keyword evidence="2" id="KW-0145">Chemotaxis</keyword>
<dbReference type="Gene3D" id="1.10.287.950">
    <property type="entry name" value="Methyl-accepting chemotaxis protein"/>
    <property type="match status" value="1"/>
</dbReference>
<reference evidence="9 11" key="2">
    <citation type="submission" date="2019-03" db="EMBL/GenBank/DDBJ databases">
        <title>Genomic Encyclopedia of Type Strains, Phase IV (KMG-IV): sequencing the most valuable type-strain genomes for metagenomic binning, comparative biology and taxonomic classification.</title>
        <authorList>
            <person name="Goeker M."/>
        </authorList>
    </citation>
    <scope>NUCLEOTIDE SEQUENCE [LARGE SCALE GENOMIC DNA]</scope>
    <source>
        <strain evidence="9 11">DSM 101483</strain>
    </source>
</reference>
<evidence type="ECO:0000256" key="1">
    <source>
        <dbReference type="ARBA" id="ARBA00004370"/>
    </source>
</evidence>
<dbReference type="InterPro" id="IPR003660">
    <property type="entry name" value="HAMP_dom"/>
</dbReference>
<dbReference type="AlphaFoldDB" id="A0A126QNC2"/>
<dbReference type="PROSITE" id="PS51257">
    <property type="entry name" value="PROKAR_LIPOPROTEIN"/>
    <property type="match status" value="1"/>
</dbReference>
<feature type="domain" description="Methyl-accepting transducer" evidence="6">
    <location>
        <begin position="267"/>
        <end position="482"/>
    </location>
</feature>
<dbReference type="InterPro" id="IPR004089">
    <property type="entry name" value="MCPsignal_dom"/>
</dbReference>
<dbReference type="PANTHER" id="PTHR43531">
    <property type="entry name" value="PROTEIN ICFG"/>
    <property type="match status" value="1"/>
</dbReference>
<keyword evidence="5" id="KW-0812">Transmembrane</keyword>
<keyword evidence="10" id="KW-1185">Reference proteome</keyword>
<dbReference type="GO" id="GO:0007165">
    <property type="term" value="P:signal transduction"/>
    <property type="evidence" value="ECO:0007669"/>
    <property type="project" value="UniProtKB-KW"/>
</dbReference>
<dbReference type="EMBL" id="SOBK01000015">
    <property type="protein sequence ID" value="TDT85533.1"/>
    <property type="molecule type" value="Genomic_DNA"/>
</dbReference>
<evidence type="ECO:0000256" key="4">
    <source>
        <dbReference type="PROSITE-ProRule" id="PRU00284"/>
    </source>
</evidence>
<feature type="transmembrane region" description="Helical" evidence="5">
    <location>
        <begin position="12"/>
        <end position="34"/>
    </location>
</feature>
<dbReference type="OrthoDB" id="5342522at2"/>
<keyword evidence="4" id="KW-0807">Transducer</keyword>
<organism evidence="9 11">
    <name type="scientific">Pseudodesulfovibrio indicus</name>
    <dbReference type="NCBI Taxonomy" id="1716143"/>
    <lineage>
        <taxon>Bacteria</taxon>
        <taxon>Pseudomonadati</taxon>
        <taxon>Thermodesulfobacteriota</taxon>
        <taxon>Desulfovibrionia</taxon>
        <taxon>Desulfovibrionales</taxon>
        <taxon>Desulfovibrionaceae</taxon>
    </lineage>
</organism>
<evidence type="ECO:0000313" key="10">
    <source>
        <dbReference type="Proteomes" id="UP000055611"/>
    </source>
</evidence>
<dbReference type="FunFam" id="1.10.287.950:FF:000001">
    <property type="entry name" value="Methyl-accepting chemotaxis sensory transducer"/>
    <property type="match status" value="1"/>
</dbReference>